<keyword evidence="2 3" id="KW-0802">TPR repeat</keyword>
<dbReference type="PANTHER" id="PTHR45586">
    <property type="entry name" value="TPR REPEAT-CONTAINING PROTEIN PA4667"/>
    <property type="match status" value="1"/>
</dbReference>
<feature type="repeat" description="TPR" evidence="3">
    <location>
        <begin position="540"/>
        <end position="573"/>
    </location>
</feature>
<feature type="repeat" description="TPR" evidence="3">
    <location>
        <begin position="362"/>
        <end position="395"/>
    </location>
</feature>
<dbReference type="AlphaFoldDB" id="A0A7C4YG80"/>
<evidence type="ECO:0000256" key="2">
    <source>
        <dbReference type="ARBA" id="ARBA00022803"/>
    </source>
</evidence>
<sequence>MGKQEKINELKIKAKNFLLKNKFDDAIKLYEKILEIAPDDLKSMTELAEIYVKKGDNQDAKKLYWKILESYKSLDYYSNAIAIAQKLLKLGEDELQMLEIIADLYAKQGLFGDATSAYYRIAEKYSKENDINGVLSTYKKIVELIPKKTDIREQLVKIFISQNKIEDAIEQLNILKEIYSEQGRVEEVDRIDNTIASLKGEKVVKEEKEEEIVFEQSKTVFTEEVEVKKKEEKRVEVEEKKEKEEKKEEEGIVSELEELLEEQKTEAKKEREIPEPDIKSIEKSVTDWMDWLTVAQLYESIGSNDDAVDYYSKAADYFFDTDNLVKAEEIYKKISDLKPFEIRPIQKLIQIALRINDKDKAVEYYVALYNCLMKRGAEEEAKNALDKAMKINPEHPLLKEVLPEEKTEEVILEKKETEGIKFEDLLKEEEKGISIKIEEKVPGEENIEYLLSQFKQKIFENISAEDYSSHYDLGLTYKEMGLLDEAIEQFKISMKGEKEKLKSLEMLGKCYEEKGDIRAAELIYKKTIENEKGKNPIPLLAFHYHLGTLYASQNRINDAINEFKEIIKIDPNFGDVKEKIKELNLLLTQPKASK</sequence>
<dbReference type="InterPro" id="IPR051012">
    <property type="entry name" value="CellSynth/LPSAsmb/PSIAsmb"/>
</dbReference>
<keyword evidence="4" id="KW-0175">Coiled coil</keyword>
<feature type="repeat" description="TPR" evidence="3">
    <location>
        <begin position="7"/>
        <end position="40"/>
    </location>
</feature>
<evidence type="ECO:0000256" key="3">
    <source>
        <dbReference type="PROSITE-ProRule" id="PRU00339"/>
    </source>
</evidence>
<keyword evidence="1" id="KW-0677">Repeat</keyword>
<protein>
    <submittedName>
        <fullName evidence="5">Tetratricopeptide repeat protein</fullName>
    </submittedName>
</protein>
<feature type="coiled-coil region" evidence="4">
    <location>
        <begin position="227"/>
        <end position="273"/>
    </location>
</feature>
<dbReference type="Gene3D" id="1.25.40.10">
    <property type="entry name" value="Tetratricopeptide repeat domain"/>
    <property type="match status" value="5"/>
</dbReference>
<reference evidence="5" key="1">
    <citation type="journal article" date="2020" name="mSystems">
        <title>Genome- and Community-Level Interaction Insights into Carbon Utilization and Element Cycling Functions of Hydrothermarchaeota in Hydrothermal Sediment.</title>
        <authorList>
            <person name="Zhou Z."/>
            <person name="Liu Y."/>
            <person name="Xu W."/>
            <person name="Pan J."/>
            <person name="Luo Z.H."/>
            <person name="Li M."/>
        </authorList>
    </citation>
    <scope>NUCLEOTIDE SEQUENCE [LARGE SCALE GENOMIC DNA]</scope>
    <source>
        <strain evidence="5">SpSt-780</strain>
    </source>
</reference>
<dbReference type="InterPro" id="IPR011990">
    <property type="entry name" value="TPR-like_helical_dom_sf"/>
</dbReference>
<dbReference type="InterPro" id="IPR019734">
    <property type="entry name" value="TPR_rpt"/>
</dbReference>
<dbReference type="Pfam" id="PF14559">
    <property type="entry name" value="TPR_19"/>
    <property type="match status" value="1"/>
</dbReference>
<comment type="caution">
    <text evidence="5">The sequence shown here is derived from an EMBL/GenBank/DDBJ whole genome shotgun (WGS) entry which is preliminary data.</text>
</comment>
<organism evidence="5">
    <name type="scientific">candidate division WOR-3 bacterium</name>
    <dbReference type="NCBI Taxonomy" id="2052148"/>
    <lineage>
        <taxon>Bacteria</taxon>
        <taxon>Bacteria division WOR-3</taxon>
    </lineage>
</organism>
<dbReference type="PANTHER" id="PTHR45586:SF1">
    <property type="entry name" value="LIPOPOLYSACCHARIDE ASSEMBLY PROTEIN B"/>
    <property type="match status" value="1"/>
</dbReference>
<proteinExistence type="predicted"/>
<evidence type="ECO:0000256" key="4">
    <source>
        <dbReference type="SAM" id="Coils"/>
    </source>
</evidence>
<accession>A0A7C4YG80</accession>
<name>A0A7C4YG80_UNCW3</name>
<feature type="repeat" description="TPR" evidence="3">
    <location>
        <begin position="115"/>
        <end position="148"/>
    </location>
</feature>
<dbReference type="EMBL" id="DTHG01000068">
    <property type="protein sequence ID" value="HGW91966.1"/>
    <property type="molecule type" value="Genomic_DNA"/>
</dbReference>
<feature type="repeat" description="TPR" evidence="3">
    <location>
        <begin position="467"/>
        <end position="500"/>
    </location>
</feature>
<evidence type="ECO:0000256" key="1">
    <source>
        <dbReference type="ARBA" id="ARBA00022737"/>
    </source>
</evidence>
<gene>
    <name evidence="5" type="ORF">ENV67_05430</name>
</gene>
<dbReference type="PROSITE" id="PS50005">
    <property type="entry name" value="TPR"/>
    <property type="match status" value="5"/>
</dbReference>
<dbReference type="Pfam" id="PF13181">
    <property type="entry name" value="TPR_8"/>
    <property type="match status" value="2"/>
</dbReference>
<dbReference type="SMART" id="SM00028">
    <property type="entry name" value="TPR"/>
    <property type="match status" value="8"/>
</dbReference>
<dbReference type="SUPFAM" id="SSF48452">
    <property type="entry name" value="TPR-like"/>
    <property type="match status" value="2"/>
</dbReference>
<evidence type="ECO:0000313" key="5">
    <source>
        <dbReference type="EMBL" id="HGW91966.1"/>
    </source>
</evidence>